<protein>
    <submittedName>
        <fullName evidence="2">Uncharacterized protein</fullName>
    </submittedName>
</protein>
<gene>
    <name evidence="2" type="ORF">BS47DRAFT_723257</name>
</gene>
<comment type="caution">
    <text evidence="2">The sequence shown here is derived from an EMBL/GenBank/DDBJ whole genome shotgun (WGS) entry which is preliminary data.</text>
</comment>
<feature type="compositionally biased region" description="Polar residues" evidence="1">
    <location>
        <begin position="427"/>
        <end position="446"/>
    </location>
</feature>
<name>A0A9P6DYN2_9AGAM</name>
<accession>A0A9P6DYN2</accession>
<proteinExistence type="predicted"/>
<feature type="compositionally biased region" description="Basic and acidic residues" evidence="1">
    <location>
        <begin position="260"/>
        <end position="285"/>
    </location>
</feature>
<evidence type="ECO:0000313" key="2">
    <source>
        <dbReference type="EMBL" id="KAF9515843.1"/>
    </source>
</evidence>
<dbReference type="AlphaFoldDB" id="A0A9P6DYN2"/>
<dbReference type="EMBL" id="MU128945">
    <property type="protein sequence ID" value="KAF9515843.1"/>
    <property type="molecule type" value="Genomic_DNA"/>
</dbReference>
<feature type="compositionally biased region" description="Polar residues" evidence="1">
    <location>
        <begin position="138"/>
        <end position="149"/>
    </location>
</feature>
<evidence type="ECO:0000313" key="3">
    <source>
        <dbReference type="Proteomes" id="UP000886523"/>
    </source>
</evidence>
<sequence length="446" mass="47859">MSNDTSKYVQIHGSVLTSGDSKPAPDTLSSSPQRSTFSFIGAPSRPPPLPKTPSFTGFRNLFGAPPPSPSTPVLNGLRQLFRSGEPQDQPSGTPDFSGVGDMFDVAEDENDESSDTGPEEHSADEENSPILNRGDSAKISSVATGNAVSRRQYAMPEPLPTAVPKRGTRSTRRTTPVDSNHGFPGKASMTKEEEQESNLSVVIPDSIAAPRATRSGRVRVTTDSSGVIDSKRSTRSSRAPSKTSSRIPTSTVSRPKREKNKFTEAEEPQIKTEDEGDGHGEEPRSHSRTLRRGAISAPGDQANAEPRSTNRKAKPTTSSVRATNIPVKATSSRRTRASPIEAARPAVSNRRDDSDTDQDSPSVNTGRPAATKTHDTSSSSRVQRSSRKVPYKGAFNEGKVQDHSLANSPQEPKRLGASEDDERTRPKTSTVDSPEASTTQDPCEGF</sequence>
<feature type="compositionally biased region" description="Polar residues" evidence="1">
    <location>
        <begin position="27"/>
        <end position="38"/>
    </location>
</feature>
<feature type="compositionally biased region" description="Acidic residues" evidence="1">
    <location>
        <begin position="104"/>
        <end position="114"/>
    </location>
</feature>
<reference evidence="2" key="1">
    <citation type="journal article" date="2020" name="Nat. Commun.">
        <title>Large-scale genome sequencing of mycorrhizal fungi provides insights into the early evolution of symbiotic traits.</title>
        <authorList>
            <person name="Miyauchi S."/>
            <person name="Kiss E."/>
            <person name="Kuo A."/>
            <person name="Drula E."/>
            <person name="Kohler A."/>
            <person name="Sanchez-Garcia M."/>
            <person name="Morin E."/>
            <person name="Andreopoulos B."/>
            <person name="Barry K.W."/>
            <person name="Bonito G."/>
            <person name="Buee M."/>
            <person name="Carver A."/>
            <person name="Chen C."/>
            <person name="Cichocki N."/>
            <person name="Clum A."/>
            <person name="Culley D."/>
            <person name="Crous P.W."/>
            <person name="Fauchery L."/>
            <person name="Girlanda M."/>
            <person name="Hayes R.D."/>
            <person name="Keri Z."/>
            <person name="LaButti K."/>
            <person name="Lipzen A."/>
            <person name="Lombard V."/>
            <person name="Magnuson J."/>
            <person name="Maillard F."/>
            <person name="Murat C."/>
            <person name="Nolan M."/>
            <person name="Ohm R.A."/>
            <person name="Pangilinan J."/>
            <person name="Pereira M.F."/>
            <person name="Perotto S."/>
            <person name="Peter M."/>
            <person name="Pfister S."/>
            <person name="Riley R."/>
            <person name="Sitrit Y."/>
            <person name="Stielow J.B."/>
            <person name="Szollosi G."/>
            <person name="Zifcakova L."/>
            <person name="Stursova M."/>
            <person name="Spatafora J.W."/>
            <person name="Tedersoo L."/>
            <person name="Vaario L.M."/>
            <person name="Yamada A."/>
            <person name="Yan M."/>
            <person name="Wang P."/>
            <person name="Xu J."/>
            <person name="Bruns T."/>
            <person name="Baldrian P."/>
            <person name="Vilgalys R."/>
            <person name="Dunand C."/>
            <person name="Henrissat B."/>
            <person name="Grigoriev I.V."/>
            <person name="Hibbett D."/>
            <person name="Nagy L.G."/>
            <person name="Martin F.M."/>
        </authorList>
    </citation>
    <scope>NUCLEOTIDE SEQUENCE</scope>
    <source>
        <strain evidence="2">UP504</strain>
    </source>
</reference>
<dbReference type="Proteomes" id="UP000886523">
    <property type="component" value="Unassembled WGS sequence"/>
</dbReference>
<feature type="compositionally biased region" description="Basic and acidic residues" evidence="1">
    <location>
        <begin position="411"/>
        <end position="425"/>
    </location>
</feature>
<feature type="region of interest" description="Disordered" evidence="1">
    <location>
        <begin position="1"/>
        <end position="446"/>
    </location>
</feature>
<keyword evidence="3" id="KW-1185">Reference proteome</keyword>
<evidence type="ECO:0000256" key="1">
    <source>
        <dbReference type="SAM" id="MobiDB-lite"/>
    </source>
</evidence>
<organism evidence="2 3">
    <name type="scientific">Hydnum rufescens UP504</name>
    <dbReference type="NCBI Taxonomy" id="1448309"/>
    <lineage>
        <taxon>Eukaryota</taxon>
        <taxon>Fungi</taxon>
        <taxon>Dikarya</taxon>
        <taxon>Basidiomycota</taxon>
        <taxon>Agaricomycotina</taxon>
        <taxon>Agaricomycetes</taxon>
        <taxon>Cantharellales</taxon>
        <taxon>Hydnaceae</taxon>
        <taxon>Hydnum</taxon>
    </lineage>
</organism>
<feature type="compositionally biased region" description="Polar residues" evidence="1">
    <location>
        <begin position="236"/>
        <end position="253"/>
    </location>
</feature>